<dbReference type="EMBL" id="FLRD01000008">
    <property type="protein sequence ID" value="SBT30693.1"/>
    <property type="molecule type" value="Genomic_DNA"/>
</dbReference>
<gene>
    <name evidence="1" type="ORF">POVWA1_003390</name>
</gene>
<organism evidence="1 2">
    <name type="scientific">Plasmodium ovale wallikeri</name>
    <dbReference type="NCBI Taxonomy" id="864142"/>
    <lineage>
        <taxon>Eukaryota</taxon>
        <taxon>Sar</taxon>
        <taxon>Alveolata</taxon>
        <taxon>Apicomplexa</taxon>
        <taxon>Aconoidasida</taxon>
        <taxon>Haemosporida</taxon>
        <taxon>Plasmodiidae</taxon>
        <taxon>Plasmodium</taxon>
        <taxon>Plasmodium (Plasmodium)</taxon>
    </lineage>
</organism>
<proteinExistence type="predicted"/>
<reference evidence="2" key="1">
    <citation type="submission" date="2016-05" db="EMBL/GenBank/DDBJ databases">
        <authorList>
            <person name="Naeem Raeece"/>
        </authorList>
    </citation>
    <scope>NUCLEOTIDE SEQUENCE [LARGE SCALE GENOMIC DNA]</scope>
</reference>
<evidence type="ECO:0000313" key="2">
    <source>
        <dbReference type="Proteomes" id="UP000078555"/>
    </source>
</evidence>
<dbReference type="Proteomes" id="UP000078555">
    <property type="component" value="Unassembled WGS sequence"/>
</dbReference>
<name>A0A1A8YGM8_PLAOA</name>
<protein>
    <submittedName>
        <fullName evidence="1">Uncharacterized protein</fullName>
    </submittedName>
</protein>
<accession>A0A1A8YGM8</accession>
<evidence type="ECO:0000313" key="1">
    <source>
        <dbReference type="EMBL" id="SBT30693.1"/>
    </source>
</evidence>
<sequence length="142" mass="16321">MKCTPQGKKKKKKKKKSCNMCNDGLASEAELQKRLKNGQSWWHKKGAHACFLQVLLYAEKYSLQRVNHGLHKIKDKPNLSQRLWGETLPYGYNARHIIRGEKRLTKILHECPYMHTAPGHINVCQTYLHHGAPVSPPWVGIS</sequence>
<dbReference type="AlphaFoldDB" id="A0A1A8YGM8"/>
<keyword evidence="2" id="KW-1185">Reference proteome</keyword>